<name>A0ABW2XI10_9ACTN</name>
<keyword evidence="4" id="KW-1185">Reference proteome</keyword>
<proteinExistence type="predicted"/>
<organism evidence="3 4">
    <name type="scientific">Actinomadura fibrosa</name>
    <dbReference type="NCBI Taxonomy" id="111802"/>
    <lineage>
        <taxon>Bacteria</taxon>
        <taxon>Bacillati</taxon>
        <taxon>Actinomycetota</taxon>
        <taxon>Actinomycetes</taxon>
        <taxon>Streptosporangiales</taxon>
        <taxon>Thermomonosporaceae</taxon>
        <taxon>Actinomadura</taxon>
    </lineage>
</organism>
<feature type="region of interest" description="Disordered" evidence="1">
    <location>
        <begin position="180"/>
        <end position="272"/>
    </location>
</feature>
<dbReference type="Proteomes" id="UP001597063">
    <property type="component" value="Unassembled WGS sequence"/>
</dbReference>
<dbReference type="EMBL" id="JBHTGP010000008">
    <property type="protein sequence ID" value="MFD0686136.1"/>
    <property type="molecule type" value="Genomic_DNA"/>
</dbReference>
<evidence type="ECO:0000313" key="4">
    <source>
        <dbReference type="Proteomes" id="UP001597063"/>
    </source>
</evidence>
<gene>
    <name evidence="3" type="ORF">ACFQZM_16665</name>
</gene>
<keyword evidence="2" id="KW-0812">Transmembrane</keyword>
<evidence type="ECO:0000256" key="1">
    <source>
        <dbReference type="SAM" id="MobiDB-lite"/>
    </source>
</evidence>
<keyword evidence="2" id="KW-0472">Membrane</keyword>
<comment type="caution">
    <text evidence="3">The sequence shown here is derived from an EMBL/GenBank/DDBJ whole genome shotgun (WGS) entry which is preliminary data.</text>
</comment>
<feature type="transmembrane region" description="Helical" evidence="2">
    <location>
        <begin position="91"/>
        <end position="112"/>
    </location>
</feature>
<feature type="transmembrane region" description="Helical" evidence="2">
    <location>
        <begin position="118"/>
        <end position="139"/>
    </location>
</feature>
<feature type="transmembrane region" description="Helical" evidence="2">
    <location>
        <begin position="12"/>
        <end position="35"/>
    </location>
</feature>
<reference evidence="4" key="1">
    <citation type="journal article" date="2019" name="Int. J. Syst. Evol. Microbiol.">
        <title>The Global Catalogue of Microorganisms (GCM) 10K type strain sequencing project: providing services to taxonomists for standard genome sequencing and annotation.</title>
        <authorList>
            <consortium name="The Broad Institute Genomics Platform"/>
            <consortium name="The Broad Institute Genome Sequencing Center for Infectious Disease"/>
            <person name="Wu L."/>
            <person name="Ma J."/>
        </authorList>
    </citation>
    <scope>NUCLEOTIDE SEQUENCE [LARGE SCALE GENOMIC DNA]</scope>
    <source>
        <strain evidence="4">JCM 9371</strain>
    </source>
</reference>
<evidence type="ECO:0000313" key="3">
    <source>
        <dbReference type="EMBL" id="MFD0686136.1"/>
    </source>
</evidence>
<protein>
    <submittedName>
        <fullName evidence="3">DUF2637 domain-containing protein</fullName>
    </submittedName>
</protein>
<sequence>MSAATRAQVVTRWGAVAFMAIAVMTATVGGFAQSYAGLYHWALEHGLRGWKADSFPLLVDLFIIVGELGLFLLAVDAFVLHRRQLLSWLDFFLPLSIALAGWTASLIFNVGHVGNRTFSYQATAAVPPIVSMLGLFVLLRTLHRYVSRDDEPKQQPEPQTRAIAGPVTLQQITLMPLRNTGPFPQIQVPGHSGKAIESGTEGEGAADGTAASRDAEPERATAPSAAAADPAPASAASAPAPAPAAERPAPASASAAERPAPAPEPEPELSLVSSAAAGNSLNGRSTYGTVTDEPAPAAPEYNAENLRALVIEILEQQHGDVAATLAEVRAEGYTVDRAEIQRISDNHWFPYVVYRLLAKHHGDGELVAEDLDAQGIHYDQTALDELVRSWRV</sequence>
<feature type="transmembrane region" description="Helical" evidence="2">
    <location>
        <begin position="55"/>
        <end position="79"/>
    </location>
</feature>
<accession>A0ABW2XI10</accession>
<feature type="compositionally biased region" description="Low complexity" evidence="1">
    <location>
        <begin position="220"/>
        <end position="259"/>
    </location>
</feature>
<dbReference type="InterPro" id="IPR021235">
    <property type="entry name" value="DUF2637"/>
</dbReference>
<dbReference type="RefSeq" id="WP_378322927.1">
    <property type="nucleotide sequence ID" value="NZ_JBHTGP010000008.1"/>
</dbReference>
<evidence type="ECO:0000256" key="2">
    <source>
        <dbReference type="SAM" id="Phobius"/>
    </source>
</evidence>
<keyword evidence="2" id="KW-1133">Transmembrane helix</keyword>
<dbReference type="Pfam" id="PF10935">
    <property type="entry name" value="DUF2637"/>
    <property type="match status" value="1"/>
</dbReference>